<dbReference type="PANTHER" id="PTHR43877:SF1">
    <property type="entry name" value="ACETYLTRANSFERASE"/>
    <property type="match status" value="1"/>
</dbReference>
<dbReference type="InterPro" id="IPR050832">
    <property type="entry name" value="Bact_Acetyltransf"/>
</dbReference>
<dbReference type="Gene3D" id="3.40.630.30">
    <property type="match status" value="1"/>
</dbReference>
<keyword evidence="2" id="KW-0012">Acyltransferase</keyword>
<dbReference type="SUPFAM" id="SSF55729">
    <property type="entry name" value="Acyl-CoA N-acyltransferases (Nat)"/>
    <property type="match status" value="1"/>
</dbReference>
<evidence type="ECO:0000259" key="3">
    <source>
        <dbReference type="PROSITE" id="PS51186"/>
    </source>
</evidence>
<evidence type="ECO:0000313" key="4">
    <source>
        <dbReference type="EMBL" id="XAY04585.1"/>
    </source>
</evidence>
<dbReference type="PROSITE" id="PS51186">
    <property type="entry name" value="GNAT"/>
    <property type="match status" value="1"/>
</dbReference>
<reference evidence="4" key="1">
    <citation type="submission" date="2022-12" db="EMBL/GenBank/DDBJ databases">
        <title>Paraconexibacter alkalitolerans sp. nov. and Baekduia alba sp. nov., isolated from soil and emended description of the genera Paraconexibacter (Chun et al., 2020) and Baekduia (An et al., 2020).</title>
        <authorList>
            <person name="Vieira S."/>
            <person name="Huber K.J."/>
            <person name="Geppert A."/>
            <person name="Wolf J."/>
            <person name="Neumann-Schaal M."/>
            <person name="Muesken M."/>
            <person name="Overmann J."/>
        </authorList>
    </citation>
    <scope>NUCLEOTIDE SEQUENCE</scope>
    <source>
        <strain evidence="4">AEG42_29</strain>
    </source>
</reference>
<gene>
    <name evidence="4" type="ORF">DSM112329_01420</name>
</gene>
<dbReference type="KEGG" id="parq:DSM112329_01420"/>
<sequence>MSFTIARVTQGDLPELLVLVRGYCAFYERSAGIAQPSDEALLALSHALLADPDRSGVQLLAWSVEDGTPLGFATIYWTWSTLAAARVAVMNDLYVDPAARGSGLADALIAACRDEARAHGAVKLSWSTALDNHRAQKVYDRVGGARSQWLDYDLPV</sequence>
<dbReference type="EMBL" id="CP114014">
    <property type="protein sequence ID" value="XAY04585.1"/>
    <property type="molecule type" value="Genomic_DNA"/>
</dbReference>
<organism evidence="4">
    <name type="scientific">Paraconexibacter sp. AEG42_29</name>
    <dbReference type="NCBI Taxonomy" id="2997339"/>
    <lineage>
        <taxon>Bacteria</taxon>
        <taxon>Bacillati</taxon>
        <taxon>Actinomycetota</taxon>
        <taxon>Thermoleophilia</taxon>
        <taxon>Solirubrobacterales</taxon>
        <taxon>Paraconexibacteraceae</taxon>
        <taxon>Paraconexibacter</taxon>
    </lineage>
</organism>
<dbReference type="GO" id="GO:0016747">
    <property type="term" value="F:acyltransferase activity, transferring groups other than amino-acyl groups"/>
    <property type="evidence" value="ECO:0007669"/>
    <property type="project" value="InterPro"/>
</dbReference>
<dbReference type="AlphaFoldDB" id="A0AAU7ASK1"/>
<dbReference type="PANTHER" id="PTHR43877">
    <property type="entry name" value="AMINOALKYLPHOSPHONATE N-ACETYLTRANSFERASE-RELATED-RELATED"/>
    <property type="match status" value="1"/>
</dbReference>
<proteinExistence type="predicted"/>
<keyword evidence="1" id="KW-0808">Transferase</keyword>
<dbReference type="CDD" id="cd04301">
    <property type="entry name" value="NAT_SF"/>
    <property type="match status" value="1"/>
</dbReference>
<name>A0AAU7ASK1_9ACTN</name>
<protein>
    <submittedName>
        <fullName evidence="4">Acetyltransferase</fullName>
    </submittedName>
</protein>
<evidence type="ECO:0000256" key="1">
    <source>
        <dbReference type="ARBA" id="ARBA00022679"/>
    </source>
</evidence>
<dbReference type="RefSeq" id="WP_354701114.1">
    <property type="nucleotide sequence ID" value="NZ_CP114014.1"/>
</dbReference>
<dbReference type="Pfam" id="PF00583">
    <property type="entry name" value="Acetyltransf_1"/>
    <property type="match status" value="1"/>
</dbReference>
<evidence type="ECO:0000256" key="2">
    <source>
        <dbReference type="ARBA" id="ARBA00023315"/>
    </source>
</evidence>
<dbReference type="InterPro" id="IPR000182">
    <property type="entry name" value="GNAT_dom"/>
</dbReference>
<accession>A0AAU7ASK1</accession>
<dbReference type="InterPro" id="IPR016181">
    <property type="entry name" value="Acyl_CoA_acyltransferase"/>
</dbReference>
<feature type="domain" description="N-acetyltransferase" evidence="3">
    <location>
        <begin position="3"/>
        <end position="156"/>
    </location>
</feature>